<protein>
    <submittedName>
        <fullName evidence="1">Uncharacterized protein</fullName>
    </submittedName>
</protein>
<evidence type="ECO:0000313" key="2">
    <source>
        <dbReference type="Proteomes" id="UP000239406"/>
    </source>
</evidence>
<dbReference type="AlphaFoldDB" id="A0A2S5T118"/>
<accession>A0A2S5T118</accession>
<dbReference type="Pfam" id="PF11142">
    <property type="entry name" value="DUF2917"/>
    <property type="match status" value="1"/>
</dbReference>
<dbReference type="RefSeq" id="WP_104358779.1">
    <property type="nucleotide sequence ID" value="NZ_CP064338.1"/>
</dbReference>
<reference evidence="1 2" key="1">
    <citation type="submission" date="2018-02" db="EMBL/GenBank/DDBJ databases">
        <title>Reclassifiation of [Polyangium] brachysporum DSM 7029 as Guopingzhaonella breviflexa gen. nov., sp. nov., a member of the family Comamonadaceae.</title>
        <authorList>
            <person name="Tang B."/>
        </authorList>
    </citation>
    <scope>NUCLEOTIDE SEQUENCE [LARGE SCALE GENOMIC DNA]</scope>
    <source>
        <strain evidence="1 2">DSM 15344</strain>
    </source>
</reference>
<dbReference type="Proteomes" id="UP000239406">
    <property type="component" value="Unassembled WGS sequence"/>
</dbReference>
<organism evidence="1 2">
    <name type="scientific">Caldimonas thermodepolymerans</name>
    <dbReference type="NCBI Taxonomy" id="215580"/>
    <lineage>
        <taxon>Bacteria</taxon>
        <taxon>Pseudomonadati</taxon>
        <taxon>Pseudomonadota</taxon>
        <taxon>Betaproteobacteria</taxon>
        <taxon>Burkholderiales</taxon>
        <taxon>Sphaerotilaceae</taxon>
        <taxon>Caldimonas</taxon>
    </lineage>
</organism>
<evidence type="ECO:0000313" key="1">
    <source>
        <dbReference type="EMBL" id="PPE68588.1"/>
    </source>
</evidence>
<sequence length="128" mass="13588">MERALPQELMPQSQQSRAHDHLRPGTAVTLRARTAAQLKVHSGRLWVTPSSTARQPSADLVLHAGETLMLAAGQEAVLEGWPEARYELVPAAAARKARLPGRVGALLRALSASRRAGAPAPAPQCCSS</sequence>
<name>A0A2S5T118_9BURK</name>
<comment type="caution">
    <text evidence="1">The sequence shown here is derived from an EMBL/GenBank/DDBJ whole genome shotgun (WGS) entry which is preliminary data.</text>
</comment>
<dbReference type="InterPro" id="IPR021317">
    <property type="entry name" value="DUF2917"/>
</dbReference>
<gene>
    <name evidence="1" type="ORF">C1702_16305</name>
</gene>
<dbReference type="EMBL" id="PSNY01000023">
    <property type="protein sequence ID" value="PPE68588.1"/>
    <property type="molecule type" value="Genomic_DNA"/>
</dbReference>
<proteinExistence type="predicted"/>
<keyword evidence="2" id="KW-1185">Reference proteome</keyword>